<evidence type="ECO:0000256" key="7">
    <source>
        <dbReference type="ARBA" id="ARBA00022475"/>
    </source>
</evidence>
<dbReference type="GO" id="GO:0005737">
    <property type="term" value="C:cytoplasm"/>
    <property type="evidence" value="ECO:0007669"/>
    <property type="project" value="UniProtKB-SubCell"/>
</dbReference>
<evidence type="ECO:0000256" key="15">
    <source>
        <dbReference type="ARBA" id="ARBA00022840"/>
    </source>
</evidence>
<dbReference type="GO" id="GO:0005524">
    <property type="term" value="F:ATP binding"/>
    <property type="evidence" value="ECO:0007669"/>
    <property type="project" value="UniProtKB-UniRule"/>
</dbReference>
<feature type="region of interest" description="Disordered" evidence="25">
    <location>
        <begin position="320"/>
        <end position="365"/>
    </location>
</feature>
<dbReference type="GO" id="GO:0005811">
    <property type="term" value="C:lipid droplet"/>
    <property type="evidence" value="ECO:0007669"/>
    <property type="project" value="UniProtKB-SubCell"/>
</dbReference>
<dbReference type="InterPro" id="IPR017441">
    <property type="entry name" value="Protein_kinase_ATP_BS"/>
</dbReference>
<evidence type="ECO:0000256" key="19">
    <source>
        <dbReference type="ARBA" id="ARBA00040009"/>
    </source>
</evidence>
<dbReference type="PROSITE" id="PS00108">
    <property type="entry name" value="PROTEIN_KINASE_ST"/>
    <property type="match status" value="1"/>
</dbReference>
<dbReference type="PANTHER" id="PTHR47167:SF10">
    <property type="entry name" value="SERINE_THREONINE-PROTEIN KINASE TAO3"/>
    <property type="match status" value="1"/>
</dbReference>
<keyword evidence="14" id="KW-0418">Kinase</keyword>
<feature type="domain" description="Protein kinase" evidence="26">
    <location>
        <begin position="28"/>
        <end position="281"/>
    </location>
</feature>
<accession>A0A4W6EB06</accession>
<keyword evidence="12 23" id="KW-0547">Nucleotide-binding</keyword>
<keyword evidence="7" id="KW-1003">Cell membrane</keyword>
<evidence type="ECO:0000256" key="10">
    <source>
        <dbReference type="ARBA" id="ARBA00022677"/>
    </source>
</evidence>
<evidence type="ECO:0000256" key="5">
    <source>
        <dbReference type="ARBA" id="ARBA00008874"/>
    </source>
</evidence>
<evidence type="ECO:0000313" key="28">
    <source>
        <dbReference type="Proteomes" id="UP000314980"/>
    </source>
</evidence>
<evidence type="ECO:0000256" key="1">
    <source>
        <dbReference type="ARBA" id="ARBA00004202"/>
    </source>
</evidence>
<evidence type="ECO:0000256" key="22">
    <source>
        <dbReference type="ARBA" id="ARBA00048679"/>
    </source>
</evidence>
<dbReference type="Ensembl" id="ENSLCAT00010035250.1">
    <property type="protein sequence ID" value="ENSLCAP00010034437.1"/>
    <property type="gene ID" value="ENSLCAG00010015915.1"/>
</dbReference>
<dbReference type="PROSITE" id="PS50011">
    <property type="entry name" value="PROTEIN_KINASE_DOM"/>
    <property type="match status" value="1"/>
</dbReference>
<evidence type="ECO:0000256" key="23">
    <source>
        <dbReference type="PROSITE-ProRule" id="PRU10141"/>
    </source>
</evidence>
<dbReference type="AlphaFoldDB" id="A0A4W6EB06"/>
<evidence type="ECO:0000256" key="2">
    <source>
        <dbReference type="ARBA" id="ARBA00004285"/>
    </source>
</evidence>
<evidence type="ECO:0000256" key="17">
    <source>
        <dbReference type="ARBA" id="ARBA00023136"/>
    </source>
</evidence>
<feature type="coiled-coil region" evidence="24">
    <location>
        <begin position="742"/>
        <end position="799"/>
    </location>
</feature>
<keyword evidence="28" id="KW-1185">Reference proteome</keyword>
<dbReference type="SMART" id="SM00220">
    <property type="entry name" value="S_TKc"/>
    <property type="match status" value="1"/>
</dbReference>
<evidence type="ECO:0000256" key="4">
    <source>
        <dbReference type="ARBA" id="ARBA00004502"/>
    </source>
</evidence>
<gene>
    <name evidence="27" type="primary">TAOK3</name>
</gene>
<dbReference type="PROSITE" id="PS00107">
    <property type="entry name" value="PROTEIN_KINASE_ATP"/>
    <property type="match status" value="1"/>
</dbReference>
<reference evidence="27" key="3">
    <citation type="submission" date="2025-09" db="UniProtKB">
        <authorList>
            <consortium name="Ensembl"/>
        </authorList>
    </citation>
    <scope>IDENTIFICATION</scope>
</reference>
<dbReference type="GO" id="GO:0051493">
    <property type="term" value="P:regulation of cytoskeleton organization"/>
    <property type="evidence" value="ECO:0007669"/>
    <property type="project" value="TreeGrafter"/>
</dbReference>
<name>A0A4W6EB06_LATCA</name>
<evidence type="ECO:0000313" key="27">
    <source>
        <dbReference type="Ensembl" id="ENSLCAP00010034437.1"/>
    </source>
</evidence>
<comment type="catalytic activity">
    <reaction evidence="21">
        <text>L-threonyl-[protein] + ATP = O-phospho-L-threonyl-[protein] + ADP + H(+)</text>
        <dbReference type="Rhea" id="RHEA:46608"/>
        <dbReference type="Rhea" id="RHEA-COMP:11060"/>
        <dbReference type="Rhea" id="RHEA-COMP:11605"/>
        <dbReference type="ChEBI" id="CHEBI:15378"/>
        <dbReference type="ChEBI" id="CHEBI:30013"/>
        <dbReference type="ChEBI" id="CHEBI:30616"/>
        <dbReference type="ChEBI" id="CHEBI:61977"/>
        <dbReference type="ChEBI" id="CHEBI:456216"/>
        <dbReference type="EC" id="2.7.11.1"/>
    </reaction>
</comment>
<dbReference type="GO" id="GO:0005886">
    <property type="term" value="C:plasma membrane"/>
    <property type="evidence" value="ECO:0007669"/>
    <property type="project" value="UniProtKB-SubCell"/>
</dbReference>
<dbReference type="Gene3D" id="3.30.200.20">
    <property type="entry name" value="Phosphorylase Kinase, domain 1"/>
    <property type="match status" value="1"/>
</dbReference>
<evidence type="ECO:0000256" key="14">
    <source>
        <dbReference type="ARBA" id="ARBA00022777"/>
    </source>
</evidence>
<dbReference type="EC" id="2.7.11.1" evidence="6"/>
<reference evidence="27" key="2">
    <citation type="submission" date="2025-08" db="UniProtKB">
        <authorList>
            <consortium name="Ensembl"/>
        </authorList>
    </citation>
    <scope>IDENTIFICATION</scope>
</reference>
<keyword evidence="8" id="KW-0963">Cytoplasm</keyword>
<sequence length="920" mass="107270">MPSSTRKGVPKDPELADLFFKDDPEDVFCDLHEIGHGSFGAVYFARNSYSNEVVAIKKMSYNGKQTTEKWQDIIKEVKFLGQLRHPNTIEYKGCYLKDNTAWLVMEYCLGSASDLLEVHKKPLQEVEIAAITHGALLGLAYLHSHNMIHRDVKAGNILLTELGQVKLADFGSASIASPANSFVGTPYWMAPEVILAMDEGQYEGKVDIWSLGITCIELAERKPPLFNMNAMSALYHIAQNDSPTLQSNEWSDPFRSFVDYCLLKIPQDRPSSGELLRHDFVRRERSPRILIDLIQRTKDAVRELDNLQYRKMKKILYQEKHNGPMGESQEEEEDSEAASCKMNSLGSNHSIPSTSVSTGSQSSSVNSMQEVLDDSCSDMTMMHPQDYSSTLDSSPHTKKVKVRGEGVGRWVFRTSRRSHLLTCLSPQVTKQIHEHEQESELREQMSGYKRMRRQHQKQLIALENKLKAEMDEHRLKLQKEVETQANNAYIELEKLAKRHAVQTEKEMKTALADEKKFQQQIAAQQKKELTTFLDNQKKQYKLCKEKIKEEMNEDHSTPKKEKQERLSKHKENMQHSQAEEEAHLLAQQRVYYDRNCRAFKRKVMIKRHDLEQEQIREELNKKKTQKEMEHAMLIRHDESTQELEQRQLKTLQKLRMDLIRLQHQTELENQIEYNNRRERELHRKHVLELRQQPKNLKALELQIKKQFQDTCKVQTKQYKALRHHQMEVTPKAEHKTVLKALKDEQTRKLAILAEQYEQSINEMMASQALRLDEAQEAECQALRQQLQQEMELLNAYQSKIKMQTEAQHEREQQKLEQKVSLRRAHLEQKIEEELVSLQKERTDRIKHLLERQEREIDSFDMESMRLGFGNLAPVCVFWAGQTEPVADLSAHLNPPKLPPPPCLSWCHKMTKKNNMLDNFL</sequence>
<dbReference type="Pfam" id="PF00069">
    <property type="entry name" value="Pkinase"/>
    <property type="match status" value="1"/>
</dbReference>
<reference evidence="28" key="1">
    <citation type="submission" date="2015-09" db="EMBL/GenBank/DDBJ databases">
        <authorList>
            <person name="Sai Rama Sridatta P."/>
        </authorList>
    </citation>
    <scope>NUCLEOTIDE SEQUENCE [LARGE SCALE GENOMIC DNA]</scope>
</reference>
<evidence type="ECO:0000256" key="20">
    <source>
        <dbReference type="ARBA" id="ARBA00043013"/>
    </source>
</evidence>
<dbReference type="GO" id="GO:0006281">
    <property type="term" value="P:DNA repair"/>
    <property type="evidence" value="ECO:0007669"/>
    <property type="project" value="UniProtKB-KW"/>
</dbReference>
<dbReference type="GO" id="GO:0004674">
    <property type="term" value="F:protein serine/threonine kinase activity"/>
    <property type="evidence" value="ECO:0007669"/>
    <property type="project" value="UniProtKB-KW"/>
</dbReference>
<evidence type="ECO:0000256" key="18">
    <source>
        <dbReference type="ARBA" id="ARBA00023204"/>
    </source>
</evidence>
<keyword evidence="10" id="KW-0551">Lipid droplet</keyword>
<evidence type="ECO:0000256" key="25">
    <source>
        <dbReference type="SAM" id="MobiDB-lite"/>
    </source>
</evidence>
<keyword evidence="18" id="KW-0234">DNA repair</keyword>
<dbReference type="FunFam" id="3.30.200.20:FF:000029">
    <property type="entry name" value="Serine/threonine-protein kinase TAO2, putative"/>
    <property type="match status" value="1"/>
</dbReference>
<dbReference type="InterPro" id="IPR008271">
    <property type="entry name" value="Ser/Thr_kinase_AS"/>
</dbReference>
<evidence type="ECO:0000259" key="26">
    <source>
        <dbReference type="PROSITE" id="PS50011"/>
    </source>
</evidence>
<evidence type="ECO:0000256" key="21">
    <source>
        <dbReference type="ARBA" id="ARBA00047899"/>
    </source>
</evidence>
<feature type="region of interest" description="Disordered" evidence="25">
    <location>
        <begin position="549"/>
        <end position="578"/>
    </location>
</feature>
<dbReference type="InterPro" id="IPR051234">
    <property type="entry name" value="TAO_STE20_kinase"/>
</dbReference>
<dbReference type="FunFam" id="1.10.510.10:FF:000030">
    <property type="entry name" value="Serine/threonine-protein kinase TAO2, putative"/>
    <property type="match status" value="1"/>
</dbReference>
<comment type="similarity">
    <text evidence="5">Belongs to the protein kinase superfamily. STE Ser/Thr protein kinase family. STE20 subfamily.</text>
</comment>
<dbReference type="GO" id="GO:0045121">
    <property type="term" value="C:membrane raft"/>
    <property type="evidence" value="ECO:0007669"/>
    <property type="project" value="UniProtKB-SubCell"/>
</dbReference>
<keyword evidence="9" id="KW-0723">Serine/threonine-protein kinase</keyword>
<evidence type="ECO:0000256" key="9">
    <source>
        <dbReference type="ARBA" id="ARBA00022527"/>
    </source>
</evidence>
<keyword evidence="16 24" id="KW-0175">Coiled coil</keyword>
<dbReference type="GeneTree" id="ENSGT00940000155735"/>
<dbReference type="Proteomes" id="UP000314980">
    <property type="component" value="Unassembled WGS sequence"/>
</dbReference>
<keyword evidence="11" id="KW-0808">Transferase</keyword>
<keyword evidence="13" id="KW-0227">DNA damage</keyword>
<keyword evidence="17" id="KW-0472">Membrane</keyword>
<evidence type="ECO:0000256" key="8">
    <source>
        <dbReference type="ARBA" id="ARBA00022490"/>
    </source>
</evidence>
<dbReference type="InterPro" id="IPR011009">
    <property type="entry name" value="Kinase-like_dom_sf"/>
</dbReference>
<evidence type="ECO:0000256" key="16">
    <source>
        <dbReference type="ARBA" id="ARBA00023054"/>
    </source>
</evidence>
<dbReference type="Gene3D" id="1.10.510.10">
    <property type="entry name" value="Transferase(Phosphotransferase) domain 1"/>
    <property type="match status" value="1"/>
</dbReference>
<evidence type="ECO:0000256" key="24">
    <source>
        <dbReference type="SAM" id="Coils"/>
    </source>
</evidence>
<dbReference type="SUPFAM" id="SSF56112">
    <property type="entry name" value="Protein kinase-like (PK-like)"/>
    <property type="match status" value="1"/>
</dbReference>
<proteinExistence type="inferred from homology"/>
<keyword evidence="15 23" id="KW-0067">ATP-binding</keyword>
<feature type="compositionally biased region" description="Low complexity" evidence="25">
    <location>
        <begin position="350"/>
        <end position="365"/>
    </location>
</feature>
<organism evidence="27 28">
    <name type="scientific">Lates calcarifer</name>
    <name type="common">Barramundi</name>
    <name type="synonym">Holocentrus calcarifer</name>
    <dbReference type="NCBI Taxonomy" id="8187"/>
    <lineage>
        <taxon>Eukaryota</taxon>
        <taxon>Metazoa</taxon>
        <taxon>Chordata</taxon>
        <taxon>Craniata</taxon>
        <taxon>Vertebrata</taxon>
        <taxon>Euteleostomi</taxon>
        <taxon>Actinopterygii</taxon>
        <taxon>Neopterygii</taxon>
        <taxon>Teleostei</taxon>
        <taxon>Neoteleostei</taxon>
        <taxon>Acanthomorphata</taxon>
        <taxon>Carangaria</taxon>
        <taxon>Carangaria incertae sedis</taxon>
        <taxon>Centropomidae</taxon>
        <taxon>Lates</taxon>
    </lineage>
</organism>
<comment type="subcellular location">
    <subcellularLocation>
        <location evidence="1">Cell membrane</location>
        <topology evidence="1">Peripheral membrane protein</topology>
    </subcellularLocation>
    <subcellularLocation>
        <location evidence="3">Cytoplasm</location>
    </subcellularLocation>
    <subcellularLocation>
        <location evidence="4">Lipid droplet</location>
    </subcellularLocation>
    <subcellularLocation>
        <location evidence="2">Membrane raft</location>
    </subcellularLocation>
</comment>
<feature type="coiled-coil region" evidence="24">
    <location>
        <begin position="445"/>
        <end position="498"/>
    </location>
</feature>
<evidence type="ECO:0000256" key="11">
    <source>
        <dbReference type="ARBA" id="ARBA00022679"/>
    </source>
</evidence>
<feature type="binding site" evidence="23">
    <location>
        <position position="58"/>
    </location>
    <ligand>
        <name>ATP</name>
        <dbReference type="ChEBI" id="CHEBI:30616"/>
    </ligand>
</feature>
<dbReference type="PANTHER" id="PTHR47167">
    <property type="entry name" value="SERINE/THREONINE-PROTEIN KINASE TAO1-LIKE PROTEIN"/>
    <property type="match status" value="1"/>
</dbReference>
<evidence type="ECO:0000256" key="13">
    <source>
        <dbReference type="ARBA" id="ARBA00022763"/>
    </source>
</evidence>
<comment type="catalytic activity">
    <reaction evidence="22">
        <text>L-seryl-[protein] + ATP = O-phospho-L-seryl-[protein] + ADP + H(+)</text>
        <dbReference type="Rhea" id="RHEA:17989"/>
        <dbReference type="Rhea" id="RHEA-COMP:9863"/>
        <dbReference type="Rhea" id="RHEA-COMP:11604"/>
        <dbReference type="ChEBI" id="CHEBI:15378"/>
        <dbReference type="ChEBI" id="CHEBI:29999"/>
        <dbReference type="ChEBI" id="CHEBI:30616"/>
        <dbReference type="ChEBI" id="CHEBI:83421"/>
        <dbReference type="ChEBI" id="CHEBI:456216"/>
        <dbReference type="EC" id="2.7.11.1"/>
    </reaction>
</comment>
<evidence type="ECO:0000256" key="6">
    <source>
        <dbReference type="ARBA" id="ARBA00012513"/>
    </source>
</evidence>
<dbReference type="InterPro" id="IPR000719">
    <property type="entry name" value="Prot_kinase_dom"/>
</dbReference>
<evidence type="ECO:0000256" key="12">
    <source>
        <dbReference type="ARBA" id="ARBA00022741"/>
    </source>
</evidence>
<evidence type="ECO:0000256" key="3">
    <source>
        <dbReference type="ARBA" id="ARBA00004496"/>
    </source>
</evidence>
<protein>
    <recommendedName>
        <fullName evidence="19">Serine/threonine-protein kinase TAO3</fullName>
        <ecNumber evidence="6">2.7.11.1</ecNumber>
    </recommendedName>
    <alternativeName>
        <fullName evidence="20">Thousand and one amino acid protein 3</fullName>
    </alternativeName>
</protein>